<dbReference type="Proteomes" id="UP001596107">
    <property type="component" value="Unassembled WGS sequence"/>
</dbReference>
<gene>
    <name evidence="3" type="ORF">ACFPOD_05920</name>
</gene>
<protein>
    <submittedName>
        <fullName evidence="3">Tripartite tricarboxylate transporter substrate binding protein</fullName>
    </submittedName>
</protein>
<dbReference type="EMBL" id="JBHSNB010000001">
    <property type="protein sequence ID" value="MFC5584638.1"/>
    <property type="molecule type" value="Genomic_DNA"/>
</dbReference>
<dbReference type="RefSeq" id="WP_223019582.1">
    <property type="nucleotide sequence ID" value="NZ_CP078143.1"/>
</dbReference>
<dbReference type="PANTHER" id="PTHR42928">
    <property type="entry name" value="TRICARBOXYLATE-BINDING PROTEIN"/>
    <property type="match status" value="1"/>
</dbReference>
<accession>A0ABW0T769</accession>
<name>A0ABW0T769_9HYPH</name>
<dbReference type="InterPro" id="IPR042100">
    <property type="entry name" value="Bug_dom1"/>
</dbReference>
<evidence type="ECO:0000256" key="1">
    <source>
        <dbReference type="ARBA" id="ARBA00006987"/>
    </source>
</evidence>
<dbReference type="Gene3D" id="3.40.190.10">
    <property type="entry name" value="Periplasmic binding protein-like II"/>
    <property type="match status" value="1"/>
</dbReference>
<comment type="caution">
    <text evidence="3">The sequence shown here is derived from an EMBL/GenBank/DDBJ whole genome shotgun (WGS) entry which is preliminary data.</text>
</comment>
<dbReference type="CDD" id="cd07012">
    <property type="entry name" value="PBP2_Bug_TTT"/>
    <property type="match status" value="1"/>
</dbReference>
<reference evidence="4" key="1">
    <citation type="journal article" date="2019" name="Int. J. Syst. Evol. Microbiol.">
        <title>The Global Catalogue of Microorganisms (GCM) 10K type strain sequencing project: providing services to taxonomists for standard genome sequencing and annotation.</title>
        <authorList>
            <consortium name="The Broad Institute Genomics Platform"/>
            <consortium name="The Broad Institute Genome Sequencing Center for Infectious Disease"/>
            <person name="Wu L."/>
            <person name="Ma J."/>
        </authorList>
    </citation>
    <scope>NUCLEOTIDE SEQUENCE [LARGE SCALE GENOMIC DNA]</scope>
    <source>
        <strain evidence="4">JCM 3366</strain>
    </source>
</reference>
<evidence type="ECO:0000313" key="3">
    <source>
        <dbReference type="EMBL" id="MFC5584638.1"/>
    </source>
</evidence>
<dbReference type="PANTHER" id="PTHR42928:SF5">
    <property type="entry name" value="BLR1237 PROTEIN"/>
    <property type="match status" value="1"/>
</dbReference>
<keyword evidence="2" id="KW-0732">Signal</keyword>
<dbReference type="InterPro" id="IPR005064">
    <property type="entry name" value="BUG"/>
</dbReference>
<comment type="similarity">
    <text evidence="1">Belongs to the UPF0065 (bug) family.</text>
</comment>
<proteinExistence type="inferred from homology"/>
<evidence type="ECO:0000313" key="4">
    <source>
        <dbReference type="Proteomes" id="UP001596107"/>
    </source>
</evidence>
<organism evidence="3 4">
    <name type="scientific">Nitratireductor kimnyeongensis</name>
    <dbReference type="NCBI Taxonomy" id="430679"/>
    <lineage>
        <taxon>Bacteria</taxon>
        <taxon>Pseudomonadati</taxon>
        <taxon>Pseudomonadota</taxon>
        <taxon>Alphaproteobacteria</taxon>
        <taxon>Hyphomicrobiales</taxon>
        <taxon>Phyllobacteriaceae</taxon>
        <taxon>Nitratireductor</taxon>
    </lineage>
</organism>
<evidence type="ECO:0000256" key="2">
    <source>
        <dbReference type="SAM" id="SignalP"/>
    </source>
</evidence>
<dbReference type="Pfam" id="PF03401">
    <property type="entry name" value="TctC"/>
    <property type="match status" value="1"/>
</dbReference>
<sequence length="318" mass="33215">MTFKPLALIAAMAIGIAATPAVAEYPDRQIKLIVPFSAGGGTDLNARTVAQFLEKELGEPVVVVNRPGAGGEIGLSELASSDPDGYTIGIINTPGIITIPIEREAQFSLESFDFLAAMAEDPGTINVLGSSDIGSIEDLVAAAKEKPGRVTVATQGAGSAGHINTLLLEQAAGIDLLPIPFDGSSAGRNALLSGEIMATTANLGEALTFSEGTDWRILGVMADEASPMASDVPTFASAGYPVIGGSLRGIGAPAGLPDEVREKLEDALKKVSDDPEYLKIAKQANLPARFIPSDRYVSILEGLDKSFHELWETTPWNQ</sequence>
<keyword evidence="4" id="KW-1185">Reference proteome</keyword>
<feature type="chain" id="PRO_5047343245" evidence="2">
    <location>
        <begin position="24"/>
        <end position="318"/>
    </location>
</feature>
<dbReference type="Gene3D" id="3.40.190.150">
    <property type="entry name" value="Bordetella uptake gene, domain 1"/>
    <property type="match status" value="1"/>
</dbReference>
<feature type="signal peptide" evidence="2">
    <location>
        <begin position="1"/>
        <end position="23"/>
    </location>
</feature>
<dbReference type="SUPFAM" id="SSF53850">
    <property type="entry name" value="Periplasmic binding protein-like II"/>
    <property type="match status" value="1"/>
</dbReference>
<dbReference type="PIRSF" id="PIRSF017082">
    <property type="entry name" value="YflP"/>
    <property type="match status" value="1"/>
</dbReference>